<keyword evidence="1" id="KW-1015">Disulfide bond</keyword>
<evidence type="ECO:0000313" key="3">
    <source>
        <dbReference type="EMBL" id="KAJ8726596.1"/>
    </source>
</evidence>
<dbReference type="AlphaFoldDB" id="A0AAD8DVQ6"/>
<dbReference type="SUPFAM" id="SSF50494">
    <property type="entry name" value="Trypsin-like serine proteases"/>
    <property type="match status" value="3"/>
</dbReference>
<evidence type="ECO:0000256" key="2">
    <source>
        <dbReference type="ARBA" id="ARBA00024195"/>
    </source>
</evidence>
<sequence>MGQVSLKIEPRTTRGDSGSALVVRGYIQIGLVSYKMPDVSRSLVVYTDTGYFYDWITKISKKLYCYVEALGDSGSALVVRGYIQIGLVSYKMPDVSRSLVVYTDTGYFYDWITKISKKLYCYVETLGDSGSALVVRGYIQIGLVSYKMPDVSRSLVVYTNTGYFYDWIKKISKKLYCHVEALKS</sequence>
<evidence type="ECO:0008006" key="5">
    <source>
        <dbReference type="Google" id="ProtNLM"/>
    </source>
</evidence>
<dbReference type="InterPro" id="IPR009003">
    <property type="entry name" value="Peptidase_S1_PA"/>
</dbReference>
<comment type="caution">
    <text evidence="3">The sequence shown here is derived from an EMBL/GenBank/DDBJ whole genome shotgun (WGS) entry which is preliminary data.</text>
</comment>
<reference evidence="3" key="1">
    <citation type="submission" date="2023-03" db="EMBL/GenBank/DDBJ databases">
        <title>Chromosome-level genomes of two armyworms, Mythimna separata and Mythimna loreyi, provide insights into the biosynthesis and reception of sex pheromones.</title>
        <authorList>
            <person name="Zhao H."/>
        </authorList>
    </citation>
    <scope>NUCLEOTIDE SEQUENCE</scope>
    <source>
        <strain evidence="3">BeijingLab</strain>
        <tissue evidence="3">Pupa</tissue>
    </source>
</reference>
<organism evidence="3 4">
    <name type="scientific">Mythimna separata</name>
    <name type="common">Oriental armyworm</name>
    <name type="synonym">Pseudaletia separata</name>
    <dbReference type="NCBI Taxonomy" id="271217"/>
    <lineage>
        <taxon>Eukaryota</taxon>
        <taxon>Metazoa</taxon>
        <taxon>Ecdysozoa</taxon>
        <taxon>Arthropoda</taxon>
        <taxon>Hexapoda</taxon>
        <taxon>Insecta</taxon>
        <taxon>Pterygota</taxon>
        <taxon>Neoptera</taxon>
        <taxon>Endopterygota</taxon>
        <taxon>Lepidoptera</taxon>
        <taxon>Glossata</taxon>
        <taxon>Ditrysia</taxon>
        <taxon>Noctuoidea</taxon>
        <taxon>Noctuidae</taxon>
        <taxon>Noctuinae</taxon>
        <taxon>Hadenini</taxon>
        <taxon>Mythimna</taxon>
    </lineage>
</organism>
<dbReference type="EMBL" id="JARGEI010000009">
    <property type="protein sequence ID" value="KAJ8726596.1"/>
    <property type="molecule type" value="Genomic_DNA"/>
</dbReference>
<comment type="similarity">
    <text evidence="2">Belongs to the peptidase S1 family. CLIP subfamily.</text>
</comment>
<dbReference type="InterPro" id="IPR051487">
    <property type="entry name" value="Ser/Thr_Proteases_Immune/Dev"/>
</dbReference>
<evidence type="ECO:0000256" key="1">
    <source>
        <dbReference type="ARBA" id="ARBA00023157"/>
    </source>
</evidence>
<dbReference type="InterPro" id="IPR043504">
    <property type="entry name" value="Peptidase_S1_PA_chymotrypsin"/>
</dbReference>
<proteinExistence type="inferred from homology"/>
<dbReference type="PANTHER" id="PTHR24256">
    <property type="entry name" value="TRYPTASE-RELATED"/>
    <property type="match status" value="1"/>
</dbReference>
<accession>A0AAD8DVQ6</accession>
<protein>
    <recommendedName>
        <fullName evidence="5">Peptidase S1 domain-containing protein</fullName>
    </recommendedName>
</protein>
<name>A0AAD8DVQ6_MYTSE</name>
<gene>
    <name evidence="3" type="ORF">PYW07_001294</name>
</gene>
<dbReference type="Proteomes" id="UP001231518">
    <property type="component" value="Chromosome 10"/>
</dbReference>
<evidence type="ECO:0000313" key="4">
    <source>
        <dbReference type="Proteomes" id="UP001231518"/>
    </source>
</evidence>
<dbReference type="Gene3D" id="2.40.10.10">
    <property type="entry name" value="Trypsin-like serine proteases"/>
    <property type="match status" value="3"/>
</dbReference>
<keyword evidence="4" id="KW-1185">Reference proteome</keyword>